<evidence type="ECO:0000256" key="2">
    <source>
        <dbReference type="ARBA" id="ARBA00005300"/>
    </source>
</evidence>
<dbReference type="Pfam" id="PF00075">
    <property type="entry name" value="RNase_H"/>
    <property type="match status" value="1"/>
</dbReference>
<evidence type="ECO:0000256" key="6">
    <source>
        <dbReference type="ARBA" id="ARBA00022759"/>
    </source>
</evidence>
<evidence type="ECO:0000256" key="3">
    <source>
        <dbReference type="ARBA" id="ARBA00012180"/>
    </source>
</evidence>
<evidence type="ECO:0000256" key="1">
    <source>
        <dbReference type="ARBA" id="ARBA00000077"/>
    </source>
</evidence>
<sequence>MDEHVVVYTDGSCTKNGTASARCGSGVWIADGHPKNMALRVPGEKQSNQVGEIVAVIACLQNMDNCVPVTFVTDSLYVIEGLTKNLGDWEDRGWVGVANREYFQAAAYQLRRRSATSAFRWVKGHSGDEGNENADALAKEGAGKAVADQLDLSVQPSFRLSGAKLAAVTQAIAYRGIRERARRKERRKSVQSLDLVRSNLEEVHGHLESDKAIWAGTRSKDIQRKIGQFLFMAIHQTHKIGTFWTNIPNYEERGRCGECDGEIESMEHILLECQAKERQQIWKMAEDLWPPGRGDWPRMRLGLIMGCGSVKVHAPQEEGRDPKVDRGATRLMRILISESAHLIWVMRCQRVIQGVALTQDSIARRWQNAVNQRLMTDRVLETRTKKKPRGGSGQTEQTWEGTLQDELQLPDNWATTLEVLVGIKPPRTPSTG</sequence>
<dbReference type="Proteomes" id="UP000027265">
    <property type="component" value="Unassembled WGS sequence"/>
</dbReference>
<evidence type="ECO:0000256" key="5">
    <source>
        <dbReference type="ARBA" id="ARBA00022723"/>
    </source>
</evidence>
<dbReference type="STRING" id="933084.A0A067PWZ3"/>
<evidence type="ECO:0000313" key="10">
    <source>
        <dbReference type="Proteomes" id="UP000027265"/>
    </source>
</evidence>
<dbReference type="OrthoDB" id="2752996at2759"/>
<keyword evidence="6" id="KW-0255">Endonuclease</keyword>
<dbReference type="InParanoid" id="A0A067PWZ3"/>
<dbReference type="GO" id="GO:0003676">
    <property type="term" value="F:nucleic acid binding"/>
    <property type="evidence" value="ECO:0007669"/>
    <property type="project" value="InterPro"/>
</dbReference>
<dbReference type="GO" id="GO:0004523">
    <property type="term" value="F:RNA-DNA hybrid ribonuclease activity"/>
    <property type="evidence" value="ECO:0007669"/>
    <property type="project" value="UniProtKB-EC"/>
</dbReference>
<dbReference type="Gene3D" id="3.30.420.10">
    <property type="entry name" value="Ribonuclease H-like superfamily/Ribonuclease H"/>
    <property type="match status" value="1"/>
</dbReference>
<keyword evidence="4" id="KW-0540">Nuclease</keyword>
<comment type="similarity">
    <text evidence="2">Belongs to the RNase H family.</text>
</comment>
<evidence type="ECO:0000259" key="8">
    <source>
        <dbReference type="PROSITE" id="PS50879"/>
    </source>
</evidence>
<dbReference type="GO" id="GO:0046872">
    <property type="term" value="F:metal ion binding"/>
    <property type="evidence" value="ECO:0007669"/>
    <property type="project" value="UniProtKB-KW"/>
</dbReference>
<dbReference type="HOGENOM" id="CLU_044484_3_1_1"/>
<dbReference type="AlphaFoldDB" id="A0A067PWZ3"/>
<dbReference type="InterPro" id="IPR036397">
    <property type="entry name" value="RNaseH_sf"/>
</dbReference>
<dbReference type="PANTHER" id="PTHR10642:SF26">
    <property type="entry name" value="RIBONUCLEASE H1"/>
    <property type="match status" value="1"/>
</dbReference>
<gene>
    <name evidence="9" type="ORF">JAAARDRAFT_716430</name>
</gene>
<protein>
    <recommendedName>
        <fullName evidence="3">ribonuclease H</fullName>
        <ecNumber evidence="3">3.1.26.4</ecNumber>
    </recommendedName>
</protein>
<name>A0A067PWZ3_9AGAM</name>
<dbReference type="SUPFAM" id="SSF53098">
    <property type="entry name" value="Ribonuclease H-like"/>
    <property type="match status" value="1"/>
</dbReference>
<dbReference type="CDD" id="cd09280">
    <property type="entry name" value="RNase_HI_eukaryote_like"/>
    <property type="match status" value="1"/>
</dbReference>
<keyword evidence="10" id="KW-1185">Reference proteome</keyword>
<dbReference type="InterPro" id="IPR002156">
    <property type="entry name" value="RNaseH_domain"/>
</dbReference>
<evidence type="ECO:0000256" key="4">
    <source>
        <dbReference type="ARBA" id="ARBA00022722"/>
    </source>
</evidence>
<keyword evidence="5" id="KW-0479">Metal-binding</keyword>
<dbReference type="PANTHER" id="PTHR10642">
    <property type="entry name" value="RIBONUCLEASE H1"/>
    <property type="match status" value="1"/>
</dbReference>
<reference evidence="10" key="1">
    <citation type="journal article" date="2014" name="Proc. Natl. Acad. Sci. U.S.A.">
        <title>Extensive sampling of basidiomycete genomes demonstrates inadequacy of the white-rot/brown-rot paradigm for wood decay fungi.</title>
        <authorList>
            <person name="Riley R."/>
            <person name="Salamov A.A."/>
            <person name="Brown D.W."/>
            <person name="Nagy L.G."/>
            <person name="Floudas D."/>
            <person name="Held B.W."/>
            <person name="Levasseur A."/>
            <person name="Lombard V."/>
            <person name="Morin E."/>
            <person name="Otillar R."/>
            <person name="Lindquist E.A."/>
            <person name="Sun H."/>
            <person name="LaButti K.M."/>
            <person name="Schmutz J."/>
            <person name="Jabbour D."/>
            <person name="Luo H."/>
            <person name="Baker S.E."/>
            <person name="Pisabarro A.G."/>
            <person name="Walton J.D."/>
            <person name="Blanchette R.A."/>
            <person name="Henrissat B."/>
            <person name="Martin F."/>
            <person name="Cullen D."/>
            <person name="Hibbett D.S."/>
            <person name="Grigoriev I.V."/>
        </authorList>
    </citation>
    <scope>NUCLEOTIDE SEQUENCE [LARGE SCALE GENOMIC DNA]</scope>
    <source>
        <strain evidence="10">MUCL 33604</strain>
    </source>
</reference>
<evidence type="ECO:0000256" key="7">
    <source>
        <dbReference type="ARBA" id="ARBA00022801"/>
    </source>
</evidence>
<dbReference type="EMBL" id="KL197717">
    <property type="protein sequence ID" value="KDQ58375.1"/>
    <property type="molecule type" value="Genomic_DNA"/>
</dbReference>
<dbReference type="InterPro" id="IPR012337">
    <property type="entry name" value="RNaseH-like_sf"/>
</dbReference>
<proteinExistence type="inferred from homology"/>
<dbReference type="GO" id="GO:0043137">
    <property type="term" value="P:DNA replication, removal of RNA primer"/>
    <property type="evidence" value="ECO:0007669"/>
    <property type="project" value="TreeGrafter"/>
</dbReference>
<organism evidence="9 10">
    <name type="scientific">Jaapia argillacea MUCL 33604</name>
    <dbReference type="NCBI Taxonomy" id="933084"/>
    <lineage>
        <taxon>Eukaryota</taxon>
        <taxon>Fungi</taxon>
        <taxon>Dikarya</taxon>
        <taxon>Basidiomycota</taxon>
        <taxon>Agaricomycotina</taxon>
        <taxon>Agaricomycetes</taxon>
        <taxon>Agaricomycetidae</taxon>
        <taxon>Jaapiales</taxon>
        <taxon>Jaapiaceae</taxon>
        <taxon>Jaapia</taxon>
    </lineage>
</organism>
<dbReference type="EC" id="3.1.26.4" evidence="3"/>
<dbReference type="InterPro" id="IPR050092">
    <property type="entry name" value="RNase_H"/>
</dbReference>
<dbReference type="PROSITE" id="PS50879">
    <property type="entry name" value="RNASE_H_1"/>
    <property type="match status" value="1"/>
</dbReference>
<keyword evidence="7" id="KW-0378">Hydrolase</keyword>
<accession>A0A067PWZ3</accession>
<feature type="domain" description="RNase H type-1" evidence="8">
    <location>
        <begin position="1"/>
        <end position="143"/>
    </location>
</feature>
<evidence type="ECO:0000313" key="9">
    <source>
        <dbReference type="EMBL" id="KDQ58375.1"/>
    </source>
</evidence>
<comment type="catalytic activity">
    <reaction evidence="1">
        <text>Endonucleolytic cleavage to 5'-phosphomonoester.</text>
        <dbReference type="EC" id="3.1.26.4"/>
    </reaction>
</comment>